<sequence length="90" mass="9957">MKTETKTITTIVRDEEKNAGTRISRHVQFTLCGSCFWCASYLDGRGVEKCPSCESGKVESLPVAGNEMYTFDYGTLRGVTVRFVPSKPLA</sequence>
<dbReference type="GeneID" id="41596214"/>
<reference evidence="1 2" key="1">
    <citation type="journal article" date="2014" name="PLoS ONE">
        <title>Genome Sequence of Candidatus Nitrososphaera evergladensis from Group I.1b Enriched from Everglades Soil Reveals Novel Genomic Features of the Ammonia-Oxidizing Archaea.</title>
        <authorList>
            <person name="Zhalnina K.V."/>
            <person name="Dias R."/>
            <person name="Leonard M.T."/>
            <person name="Dorr de Quadros P."/>
            <person name="Camargo F.A."/>
            <person name="Drew J.C."/>
            <person name="Farmerie W.G."/>
            <person name="Daroub S.H."/>
            <person name="Triplett E.W."/>
        </authorList>
    </citation>
    <scope>NUCLEOTIDE SEQUENCE [LARGE SCALE GENOMIC DNA]</scope>
    <source>
        <strain evidence="1 2">SR1</strain>
    </source>
</reference>
<organism evidence="1 2">
    <name type="scientific">Candidatus Nitrososphaera evergladensis SR1</name>
    <dbReference type="NCBI Taxonomy" id="1459636"/>
    <lineage>
        <taxon>Archaea</taxon>
        <taxon>Nitrososphaerota</taxon>
        <taxon>Nitrososphaeria</taxon>
        <taxon>Nitrososphaerales</taxon>
        <taxon>Nitrososphaeraceae</taxon>
        <taxon>Nitrososphaera</taxon>
    </lineage>
</organism>
<dbReference type="Proteomes" id="UP000028194">
    <property type="component" value="Chromosome"/>
</dbReference>
<proteinExistence type="predicted"/>
<evidence type="ECO:0000313" key="1">
    <source>
        <dbReference type="EMBL" id="AIF82391.1"/>
    </source>
</evidence>
<accession>A0A075MLN0</accession>
<dbReference type="OrthoDB" id="11570at2157"/>
<dbReference type="HOGENOM" id="CLU_196478_0_0_2"/>
<protein>
    <submittedName>
        <fullName evidence="1">Uncharacterized protein</fullName>
    </submittedName>
</protein>
<dbReference type="KEGG" id="nev:NTE_00309"/>
<dbReference type="EMBL" id="CP007174">
    <property type="protein sequence ID" value="AIF82391.1"/>
    <property type="molecule type" value="Genomic_DNA"/>
</dbReference>
<gene>
    <name evidence="1" type="ORF">NTE_00309</name>
</gene>
<evidence type="ECO:0000313" key="2">
    <source>
        <dbReference type="Proteomes" id="UP000028194"/>
    </source>
</evidence>
<dbReference type="AlphaFoldDB" id="A0A075MLN0"/>
<dbReference type="RefSeq" id="WP_148699384.1">
    <property type="nucleotide sequence ID" value="NZ_CP007174.1"/>
</dbReference>
<keyword evidence="2" id="KW-1185">Reference proteome</keyword>
<name>A0A075MLN0_9ARCH</name>